<gene>
    <name evidence="4" type="primary">TAD2</name>
    <name evidence="4" type="ORF">Cpir12675_002846</name>
</gene>
<evidence type="ECO:0000256" key="2">
    <source>
        <dbReference type="SAM" id="MobiDB-lite"/>
    </source>
</evidence>
<feature type="region of interest" description="Disordered" evidence="2">
    <location>
        <begin position="149"/>
        <end position="174"/>
    </location>
</feature>
<evidence type="ECO:0000259" key="3">
    <source>
        <dbReference type="PROSITE" id="PS51747"/>
    </source>
</evidence>
<feature type="region of interest" description="Disordered" evidence="2">
    <location>
        <begin position="1"/>
        <end position="57"/>
    </location>
</feature>
<feature type="domain" description="CMP/dCMP-type deaminase" evidence="3">
    <location>
        <begin position="218"/>
        <end position="443"/>
    </location>
</feature>
<name>A0ABR3Z6R0_9PEZI</name>
<sequence>MADTTQNESKQQTQQQQQQQQQNQNGQLLRSVSSPSPSDISQMPSSQITSSPSSSQIKTRVVFGYPARIIQKAIRKVSSVFTPSKTDITYQYSTRADKRPTSHENFDSQPVTMTMNGGVSLNDRGLSNVTNVAAMSRLSDDVEALKLKENTQPNDLSAARDVNNDGPDDSSPVCPDDTLEAQSTRLSFAGSTHSFAPLRPLVPLGEAGRPTRTPEEDAVHEAFTQAALEMARLALRTNETPVGCVLVHKGKVIAKGMNATNVTRNGTRHAEFMAICSLLGQPVEAGGDVSFVSAAKAARDFHEANQARKAAEAAAIAAAMLAADINSDARSVISATTSISSMTPSTSSSTSQAAARVKVEHEGVLEDVVSKSYLYPYGQKWWPEDKFNPDIFHECTLYVTVEPCVMCASFLRQLGIQKVFFGAVNDKFGGTGGVFNIHKNCQKLDKTQLAQGTDGGPVGRGYDVEGGWGRNEAVALLRRFYVQENGRAPVPRKKEGRAARLAALEQVNGITVGEVDAGMISSLDDTTVGTPMTISSI</sequence>
<dbReference type="EMBL" id="JAWDJO010000060">
    <property type="protein sequence ID" value="KAL1896253.1"/>
    <property type="molecule type" value="Genomic_DNA"/>
</dbReference>
<dbReference type="InterPro" id="IPR016193">
    <property type="entry name" value="Cytidine_deaminase-like"/>
</dbReference>
<evidence type="ECO:0000256" key="1">
    <source>
        <dbReference type="ARBA" id="ARBA00022801"/>
    </source>
</evidence>
<proteinExistence type="predicted"/>
<reference evidence="4 5" key="1">
    <citation type="journal article" date="2024" name="IMA Fungus">
        <title>IMA Genome - F19 : A genome assembly and annotation guide to empower mycologists, including annotated draft genome sequences of Ceratocystis pirilliformis, Diaporthe australafricana, Fusarium ophioides, Paecilomyces lecythidis, and Sporothrix stenoceras.</title>
        <authorList>
            <person name="Aylward J."/>
            <person name="Wilson A.M."/>
            <person name="Visagie C.M."/>
            <person name="Spraker J."/>
            <person name="Barnes I."/>
            <person name="Buitendag C."/>
            <person name="Ceriani C."/>
            <person name="Del Mar Angel L."/>
            <person name="du Plessis D."/>
            <person name="Fuchs T."/>
            <person name="Gasser K."/>
            <person name="Kramer D."/>
            <person name="Li W."/>
            <person name="Munsamy K."/>
            <person name="Piso A."/>
            <person name="Price J.L."/>
            <person name="Sonnekus B."/>
            <person name="Thomas C."/>
            <person name="van der Nest A."/>
            <person name="van Dijk A."/>
            <person name="van Heerden A."/>
            <person name="van Vuuren N."/>
            <person name="Yilmaz N."/>
            <person name="Duong T.A."/>
            <person name="van der Merwe N.A."/>
            <person name="Wingfield M.J."/>
            <person name="Wingfield B.D."/>
        </authorList>
    </citation>
    <scope>NUCLEOTIDE SEQUENCE [LARGE SCALE GENOMIC DNA]</scope>
    <source>
        <strain evidence="4 5">CMW 12675</strain>
    </source>
</reference>
<accession>A0ABR3Z6R0</accession>
<keyword evidence="5" id="KW-1185">Reference proteome</keyword>
<dbReference type="PANTHER" id="PTHR11079">
    <property type="entry name" value="CYTOSINE DEAMINASE FAMILY MEMBER"/>
    <property type="match status" value="1"/>
</dbReference>
<evidence type="ECO:0000313" key="4">
    <source>
        <dbReference type="EMBL" id="KAL1896253.1"/>
    </source>
</evidence>
<comment type="caution">
    <text evidence="4">The sequence shown here is derived from an EMBL/GenBank/DDBJ whole genome shotgun (WGS) entry which is preliminary data.</text>
</comment>
<evidence type="ECO:0000313" key="5">
    <source>
        <dbReference type="Proteomes" id="UP001583280"/>
    </source>
</evidence>
<protein>
    <submittedName>
        <fullName evidence="4">tRNA(Adenine34) deaminase</fullName>
    </submittedName>
</protein>
<dbReference type="Pfam" id="PF00383">
    <property type="entry name" value="dCMP_cyt_deam_1"/>
    <property type="match status" value="2"/>
</dbReference>
<keyword evidence="1" id="KW-0378">Hydrolase</keyword>
<dbReference type="Proteomes" id="UP001583280">
    <property type="component" value="Unassembled WGS sequence"/>
</dbReference>
<dbReference type="Gene3D" id="3.40.140.10">
    <property type="entry name" value="Cytidine Deaminase, domain 2"/>
    <property type="match status" value="1"/>
</dbReference>
<dbReference type="PANTHER" id="PTHR11079:SF149">
    <property type="entry name" value="TRNA-SPECIFIC ADENOSINE DEAMINASE 2"/>
    <property type="match status" value="1"/>
</dbReference>
<dbReference type="InterPro" id="IPR002125">
    <property type="entry name" value="CMP_dCMP_dom"/>
</dbReference>
<dbReference type="PROSITE" id="PS51747">
    <property type="entry name" value="CYT_DCMP_DEAMINASES_2"/>
    <property type="match status" value="1"/>
</dbReference>
<dbReference type="CDD" id="cd01285">
    <property type="entry name" value="nucleoside_deaminase"/>
    <property type="match status" value="1"/>
</dbReference>
<organism evidence="4 5">
    <name type="scientific">Ceratocystis pirilliformis</name>
    <dbReference type="NCBI Taxonomy" id="259994"/>
    <lineage>
        <taxon>Eukaryota</taxon>
        <taxon>Fungi</taxon>
        <taxon>Dikarya</taxon>
        <taxon>Ascomycota</taxon>
        <taxon>Pezizomycotina</taxon>
        <taxon>Sordariomycetes</taxon>
        <taxon>Hypocreomycetidae</taxon>
        <taxon>Microascales</taxon>
        <taxon>Ceratocystidaceae</taxon>
        <taxon>Ceratocystis</taxon>
    </lineage>
</organism>
<dbReference type="SUPFAM" id="SSF53927">
    <property type="entry name" value="Cytidine deaminase-like"/>
    <property type="match status" value="1"/>
</dbReference>